<dbReference type="Proteomes" id="UP001320876">
    <property type="component" value="Unassembled WGS sequence"/>
</dbReference>
<feature type="region of interest" description="Disordered" evidence="1">
    <location>
        <begin position="42"/>
        <end position="65"/>
    </location>
</feature>
<organism evidence="3 4">
    <name type="scientific">Luteolibacter arcticus</name>
    <dbReference type="NCBI Taxonomy" id="1581411"/>
    <lineage>
        <taxon>Bacteria</taxon>
        <taxon>Pseudomonadati</taxon>
        <taxon>Verrucomicrobiota</taxon>
        <taxon>Verrucomicrobiia</taxon>
        <taxon>Verrucomicrobiales</taxon>
        <taxon>Verrucomicrobiaceae</taxon>
        <taxon>Luteolibacter</taxon>
    </lineage>
</organism>
<dbReference type="EMBL" id="JAPDDT010000003">
    <property type="protein sequence ID" value="MCW1922770.1"/>
    <property type="molecule type" value="Genomic_DNA"/>
</dbReference>
<dbReference type="RefSeq" id="WP_264486878.1">
    <property type="nucleotide sequence ID" value="NZ_JAPDDT010000003.1"/>
</dbReference>
<keyword evidence="4" id="KW-1185">Reference proteome</keyword>
<proteinExistence type="predicted"/>
<protein>
    <recommendedName>
        <fullName evidence="5">Lipoprotein</fullName>
    </recommendedName>
</protein>
<gene>
    <name evidence="3" type="ORF">OKA05_09425</name>
</gene>
<name>A0ABT3GGQ3_9BACT</name>
<keyword evidence="2" id="KW-0732">Signal</keyword>
<sequence length="65" mass="6288">MKLPVVILLLVAACGLSSCSAFGFGSRTKRAVTPLSEGMMLPGGGPALGGSAPSLDGSGIDLGTP</sequence>
<accession>A0ABT3GGQ3</accession>
<evidence type="ECO:0000313" key="4">
    <source>
        <dbReference type="Proteomes" id="UP001320876"/>
    </source>
</evidence>
<reference evidence="3 4" key="1">
    <citation type="submission" date="2022-10" db="EMBL/GenBank/DDBJ databases">
        <title>Luteolibacter arcticus strain CCTCC AB 2014275, whole genome shotgun sequencing project.</title>
        <authorList>
            <person name="Zhao G."/>
            <person name="Shen L."/>
        </authorList>
    </citation>
    <scope>NUCLEOTIDE SEQUENCE [LARGE SCALE GENOMIC DNA]</scope>
    <source>
        <strain evidence="3 4">CCTCC AB 2014275</strain>
    </source>
</reference>
<feature type="signal peptide" evidence="2">
    <location>
        <begin position="1"/>
        <end position="23"/>
    </location>
</feature>
<comment type="caution">
    <text evidence="3">The sequence shown here is derived from an EMBL/GenBank/DDBJ whole genome shotgun (WGS) entry which is preliminary data.</text>
</comment>
<evidence type="ECO:0000256" key="2">
    <source>
        <dbReference type="SAM" id="SignalP"/>
    </source>
</evidence>
<evidence type="ECO:0000256" key="1">
    <source>
        <dbReference type="SAM" id="MobiDB-lite"/>
    </source>
</evidence>
<evidence type="ECO:0000313" key="3">
    <source>
        <dbReference type="EMBL" id="MCW1922770.1"/>
    </source>
</evidence>
<evidence type="ECO:0008006" key="5">
    <source>
        <dbReference type="Google" id="ProtNLM"/>
    </source>
</evidence>
<feature type="chain" id="PRO_5045052956" description="Lipoprotein" evidence="2">
    <location>
        <begin position="24"/>
        <end position="65"/>
    </location>
</feature>
<dbReference type="PROSITE" id="PS51257">
    <property type="entry name" value="PROKAR_LIPOPROTEIN"/>
    <property type="match status" value="1"/>
</dbReference>